<dbReference type="Proteomes" id="UP001589865">
    <property type="component" value="Unassembled WGS sequence"/>
</dbReference>
<keyword evidence="3" id="KW-1185">Reference proteome</keyword>
<feature type="region of interest" description="Disordered" evidence="1">
    <location>
        <begin position="1"/>
        <end position="21"/>
    </location>
</feature>
<organism evidence="2 3">
    <name type="scientific">Roseomonas elaeocarpi</name>
    <dbReference type="NCBI Taxonomy" id="907779"/>
    <lineage>
        <taxon>Bacteria</taxon>
        <taxon>Pseudomonadati</taxon>
        <taxon>Pseudomonadota</taxon>
        <taxon>Alphaproteobacteria</taxon>
        <taxon>Acetobacterales</taxon>
        <taxon>Roseomonadaceae</taxon>
        <taxon>Roseomonas</taxon>
    </lineage>
</organism>
<name>A0ABV6JXP6_9PROT</name>
<accession>A0ABV6JXP6</accession>
<reference evidence="2 3" key="1">
    <citation type="submission" date="2024-09" db="EMBL/GenBank/DDBJ databases">
        <authorList>
            <person name="Sun Q."/>
            <person name="Mori K."/>
        </authorList>
    </citation>
    <scope>NUCLEOTIDE SEQUENCE [LARGE SCALE GENOMIC DNA]</scope>
    <source>
        <strain evidence="2 3">TBRC 5777</strain>
    </source>
</reference>
<dbReference type="EMBL" id="JBHLUN010000015">
    <property type="protein sequence ID" value="MFC0410513.1"/>
    <property type="molecule type" value="Genomic_DNA"/>
</dbReference>
<evidence type="ECO:0000313" key="2">
    <source>
        <dbReference type="EMBL" id="MFC0410513.1"/>
    </source>
</evidence>
<comment type="caution">
    <text evidence="2">The sequence shown here is derived from an EMBL/GenBank/DDBJ whole genome shotgun (WGS) entry which is preliminary data.</text>
</comment>
<sequence>MSKNQSSSRRGVPTLESAPWGEDGVAHAVPLRPEQVPAVSGRALLKAWDAARDGAAAELRGPERLLRFAGGEDAVELRLSDPDARCWAAAIDLTWGLGTMAGMAVFLRLLALLDAMGRLDWLRGMFTIEADGTLLHPSLLAAAAELPLDRAARLDETGLRRRLARLPAGVPA</sequence>
<evidence type="ECO:0000256" key="1">
    <source>
        <dbReference type="SAM" id="MobiDB-lite"/>
    </source>
</evidence>
<evidence type="ECO:0000313" key="3">
    <source>
        <dbReference type="Proteomes" id="UP001589865"/>
    </source>
</evidence>
<proteinExistence type="predicted"/>
<protein>
    <submittedName>
        <fullName evidence="2">Uncharacterized protein</fullName>
    </submittedName>
</protein>
<dbReference type="RefSeq" id="WP_377046261.1">
    <property type="nucleotide sequence ID" value="NZ_JBHLUN010000015.1"/>
</dbReference>
<gene>
    <name evidence="2" type="ORF">ACFFGY_19855</name>
</gene>